<reference evidence="2 3" key="1">
    <citation type="submission" date="2018-07" db="EMBL/GenBank/DDBJ databases">
        <title>The use of a cohorting ward and systematic surveillance cultures for the control of a Klebsiella pneumoniae carbapenemase (KPC)-producing Enterobacteriaceae outbreak.</title>
        <authorList>
            <person name="Doi Y."/>
        </authorList>
    </citation>
    <scope>NUCLEOTIDE SEQUENCE [LARGE SCALE GENOMIC DNA]</scope>
    <source>
        <strain evidence="2 3">1-RC-17-04017</strain>
    </source>
</reference>
<feature type="transmembrane region" description="Helical" evidence="1">
    <location>
        <begin position="12"/>
        <end position="33"/>
    </location>
</feature>
<name>A0ABD7H286_9ENTR</name>
<dbReference type="AlphaFoldDB" id="A0ABD7H286"/>
<comment type="caution">
    <text evidence="2">The sequence shown here is derived from an EMBL/GenBank/DDBJ whole genome shotgun (WGS) entry which is preliminary data.</text>
</comment>
<proteinExistence type="predicted"/>
<sequence length="67" mass="7851">MNLVLKEGQKPYILLCLVFLPIAIIVLPAQFRWAKNVQEILMLYTFRLQLTAIKKAGQFPDPLFYRL</sequence>
<evidence type="ECO:0000313" key="2">
    <source>
        <dbReference type="EMBL" id="RDT61364.1"/>
    </source>
</evidence>
<protein>
    <submittedName>
        <fullName evidence="2">Uncharacterized protein</fullName>
    </submittedName>
</protein>
<gene>
    <name evidence="2" type="ORF">DXF87_03150</name>
</gene>
<accession>A0ABD7H286</accession>
<evidence type="ECO:0000256" key="1">
    <source>
        <dbReference type="SAM" id="Phobius"/>
    </source>
</evidence>
<organism evidence="2 3">
    <name type="scientific">Enterobacter roggenkampii</name>
    <dbReference type="NCBI Taxonomy" id="1812935"/>
    <lineage>
        <taxon>Bacteria</taxon>
        <taxon>Pseudomonadati</taxon>
        <taxon>Pseudomonadota</taxon>
        <taxon>Gammaproteobacteria</taxon>
        <taxon>Enterobacterales</taxon>
        <taxon>Enterobacteriaceae</taxon>
        <taxon>Enterobacter</taxon>
        <taxon>Enterobacter cloacae complex</taxon>
    </lineage>
</organism>
<keyword evidence="1" id="KW-1133">Transmembrane helix</keyword>
<keyword evidence="1" id="KW-0472">Membrane</keyword>
<keyword evidence="1" id="KW-0812">Transmembrane</keyword>
<evidence type="ECO:0000313" key="3">
    <source>
        <dbReference type="Proteomes" id="UP000255291"/>
    </source>
</evidence>
<dbReference type="EMBL" id="QRBW01000004">
    <property type="protein sequence ID" value="RDT61364.1"/>
    <property type="molecule type" value="Genomic_DNA"/>
</dbReference>
<dbReference type="Proteomes" id="UP000255291">
    <property type="component" value="Unassembled WGS sequence"/>
</dbReference>